<reference evidence="2 3" key="1">
    <citation type="journal article" date="2020" name="Nat. Food">
        <title>A phased Vanilla planifolia genome enables genetic improvement of flavour and production.</title>
        <authorList>
            <person name="Hasing T."/>
            <person name="Tang H."/>
            <person name="Brym M."/>
            <person name="Khazi F."/>
            <person name="Huang T."/>
            <person name="Chambers A.H."/>
        </authorList>
    </citation>
    <scope>NUCLEOTIDE SEQUENCE [LARGE SCALE GENOMIC DNA]</scope>
    <source>
        <tissue evidence="2">Leaf</tissue>
    </source>
</reference>
<dbReference type="Proteomes" id="UP000636800">
    <property type="component" value="Chromosome 11"/>
</dbReference>
<protein>
    <submittedName>
        <fullName evidence="2">Uncharacterized protein</fullName>
    </submittedName>
</protein>
<keyword evidence="3" id="KW-1185">Reference proteome</keyword>
<keyword evidence="1" id="KW-1133">Transmembrane helix</keyword>
<comment type="caution">
    <text evidence="2">The sequence shown here is derived from an EMBL/GenBank/DDBJ whole genome shotgun (WGS) entry which is preliminary data.</text>
</comment>
<name>A0A835PWE5_VANPL</name>
<keyword evidence="1" id="KW-0812">Transmembrane</keyword>
<dbReference type="OrthoDB" id="998115at2759"/>
<evidence type="ECO:0000256" key="1">
    <source>
        <dbReference type="SAM" id="Phobius"/>
    </source>
</evidence>
<sequence>MFAKTHLWEMVLGATAASVVAFGGSMLLLMMLKVAAFVRQRNKIEEDHPANANMKQRIGGACLDVLLNVAVHRLIDRLLALSAIRIACPETTRANRLLEIENTAENPRHSF</sequence>
<dbReference type="EMBL" id="JADCNL010000011">
    <property type="protein sequence ID" value="KAG0461600.1"/>
    <property type="molecule type" value="Genomic_DNA"/>
</dbReference>
<gene>
    <name evidence="2" type="ORF">HPP92_021897</name>
</gene>
<accession>A0A835PWE5</accession>
<dbReference type="AlphaFoldDB" id="A0A835PWE5"/>
<feature type="transmembrane region" description="Helical" evidence="1">
    <location>
        <begin position="12"/>
        <end position="32"/>
    </location>
</feature>
<keyword evidence="1" id="KW-0472">Membrane</keyword>
<evidence type="ECO:0000313" key="3">
    <source>
        <dbReference type="Proteomes" id="UP000636800"/>
    </source>
</evidence>
<organism evidence="2 3">
    <name type="scientific">Vanilla planifolia</name>
    <name type="common">Vanilla</name>
    <dbReference type="NCBI Taxonomy" id="51239"/>
    <lineage>
        <taxon>Eukaryota</taxon>
        <taxon>Viridiplantae</taxon>
        <taxon>Streptophyta</taxon>
        <taxon>Embryophyta</taxon>
        <taxon>Tracheophyta</taxon>
        <taxon>Spermatophyta</taxon>
        <taxon>Magnoliopsida</taxon>
        <taxon>Liliopsida</taxon>
        <taxon>Asparagales</taxon>
        <taxon>Orchidaceae</taxon>
        <taxon>Vanilloideae</taxon>
        <taxon>Vanilleae</taxon>
        <taxon>Vanilla</taxon>
    </lineage>
</organism>
<proteinExistence type="predicted"/>
<evidence type="ECO:0000313" key="2">
    <source>
        <dbReference type="EMBL" id="KAG0461600.1"/>
    </source>
</evidence>